<dbReference type="SUPFAM" id="SSF56214">
    <property type="entry name" value="4'-phosphopantetheinyl transferase"/>
    <property type="match status" value="2"/>
</dbReference>
<gene>
    <name evidence="4" type="ORF">C798_21480</name>
</gene>
<dbReference type="PANTHER" id="PTHR12215">
    <property type="entry name" value="PHOSPHOPANTETHEINE TRANSFERASE"/>
    <property type="match status" value="1"/>
</dbReference>
<evidence type="ECO:0000256" key="1">
    <source>
        <dbReference type="ARBA" id="ARBA00010990"/>
    </source>
</evidence>
<dbReference type="Gene3D" id="3.90.470.20">
    <property type="entry name" value="4'-phosphopantetheinyl transferase domain"/>
    <property type="match status" value="1"/>
</dbReference>
<feature type="domain" description="4'-phosphopantetheinyl transferase" evidence="3">
    <location>
        <begin position="118"/>
        <end position="179"/>
    </location>
</feature>
<dbReference type="Pfam" id="PF01648">
    <property type="entry name" value="ACPS"/>
    <property type="match status" value="1"/>
</dbReference>
<name>A0A6M3ZVJ6_9BURK</name>
<comment type="similarity">
    <text evidence="1">Belongs to the P-Pant transferase superfamily. Gsp/Sfp/HetI/AcpT family.</text>
</comment>
<dbReference type="RefSeq" id="WP_051132541.1">
    <property type="nucleotide sequence ID" value="NZ_CP008956.1"/>
</dbReference>
<protein>
    <submittedName>
        <fullName evidence="4">Phosphopantetheinyl transferase</fullName>
    </submittedName>
</protein>
<dbReference type="EMBL" id="CP008956">
    <property type="protein sequence ID" value="QJQ02699.1"/>
    <property type="molecule type" value="Genomic_DNA"/>
</dbReference>
<proteinExistence type="inferred from homology"/>
<dbReference type="GO" id="GO:0005829">
    <property type="term" value="C:cytosol"/>
    <property type="evidence" value="ECO:0007669"/>
    <property type="project" value="TreeGrafter"/>
</dbReference>
<accession>A0A6M3ZVJ6</accession>
<organism evidence="4 5">
    <name type="scientific">Herbaspirillum rubrisubalbicans Os34</name>
    <dbReference type="NCBI Taxonomy" id="1235827"/>
    <lineage>
        <taxon>Bacteria</taxon>
        <taxon>Pseudomonadati</taxon>
        <taxon>Pseudomonadota</taxon>
        <taxon>Betaproteobacteria</taxon>
        <taxon>Burkholderiales</taxon>
        <taxon>Oxalobacteraceae</taxon>
        <taxon>Herbaspirillum</taxon>
    </lineage>
</organism>
<dbReference type="PANTHER" id="PTHR12215:SF10">
    <property type="entry name" value="L-AMINOADIPATE-SEMIALDEHYDE DEHYDROGENASE-PHOSPHOPANTETHEINYL TRANSFERASE"/>
    <property type="match status" value="1"/>
</dbReference>
<dbReference type="InterPro" id="IPR050559">
    <property type="entry name" value="P-Pant_transferase_sf"/>
</dbReference>
<dbReference type="InterPro" id="IPR008278">
    <property type="entry name" value="4-PPantetheinyl_Trfase_dom"/>
</dbReference>
<dbReference type="AlphaFoldDB" id="A0A6M3ZVJ6"/>
<evidence type="ECO:0000259" key="3">
    <source>
        <dbReference type="Pfam" id="PF01648"/>
    </source>
</evidence>
<dbReference type="GO" id="GO:0008897">
    <property type="term" value="F:holo-[acyl-carrier-protein] synthase activity"/>
    <property type="evidence" value="ECO:0007669"/>
    <property type="project" value="InterPro"/>
</dbReference>
<keyword evidence="2 4" id="KW-0808">Transferase</keyword>
<evidence type="ECO:0000313" key="5">
    <source>
        <dbReference type="Proteomes" id="UP000501648"/>
    </source>
</evidence>
<evidence type="ECO:0000256" key="2">
    <source>
        <dbReference type="ARBA" id="ARBA00022679"/>
    </source>
</evidence>
<dbReference type="GO" id="GO:0019878">
    <property type="term" value="P:lysine biosynthetic process via aminoadipic acid"/>
    <property type="evidence" value="ECO:0007669"/>
    <property type="project" value="TreeGrafter"/>
</dbReference>
<dbReference type="Proteomes" id="UP000501648">
    <property type="component" value="Chromosome"/>
</dbReference>
<dbReference type="GO" id="GO:0000287">
    <property type="term" value="F:magnesium ion binding"/>
    <property type="evidence" value="ECO:0007669"/>
    <property type="project" value="InterPro"/>
</dbReference>
<reference evidence="4 5" key="1">
    <citation type="journal article" date="2012" name="J. Bacteriol.">
        <title>Genome sequence of the pathogenic Herbaspirillum seropedicae strain Os34, isolated from rice roots.</title>
        <authorList>
            <person name="Ye W."/>
            <person name="Ye S."/>
            <person name="Liu J."/>
            <person name="Chang S."/>
            <person name="Chen M."/>
            <person name="Zhu B."/>
            <person name="Guo L."/>
            <person name="An Q."/>
        </authorList>
    </citation>
    <scope>NUCLEOTIDE SEQUENCE [LARGE SCALE GENOMIC DNA]</scope>
    <source>
        <strain evidence="4 5">Os34</strain>
    </source>
</reference>
<dbReference type="InterPro" id="IPR037143">
    <property type="entry name" value="4-PPantetheinyl_Trfase_dom_sf"/>
</dbReference>
<sequence>MPSTFAWIVDGGAFVAETTSSAALASLARILSADERARLQAFLRPQRACEFLLGRLLLRHALMAVCDCALDDIEVKERRGAAPLVMVAGQLADGIDHPAASLSHSRGWIACALGVVAQVGVDIEVPAQERDLQSLADLAFTSEELAWLTQQSPEQQQAAFYRLWCANEADYKYRHNASLTRTPVAAQATPYLHHEHDPHYHLCLCSPTRPERHQSARVGLESLLELTCS</sequence>
<evidence type="ECO:0000313" key="4">
    <source>
        <dbReference type="EMBL" id="QJQ02699.1"/>
    </source>
</evidence>